<evidence type="ECO:0000256" key="2">
    <source>
        <dbReference type="SAM" id="Phobius"/>
    </source>
</evidence>
<dbReference type="Gene3D" id="2.40.50.140">
    <property type="entry name" value="Nucleic acid-binding proteins"/>
    <property type="match status" value="1"/>
</dbReference>
<feature type="region of interest" description="Disordered" evidence="1">
    <location>
        <begin position="232"/>
        <end position="251"/>
    </location>
</feature>
<dbReference type="EMBL" id="CADCWK010000001">
    <property type="protein sequence ID" value="CAA9540908.1"/>
    <property type="molecule type" value="Genomic_DNA"/>
</dbReference>
<feature type="transmembrane region" description="Helical" evidence="2">
    <location>
        <begin position="12"/>
        <end position="32"/>
    </location>
</feature>
<gene>
    <name evidence="4" type="ORF">AVDCRST_MAG33-6</name>
</gene>
<dbReference type="Pfam" id="PF25842">
    <property type="entry name" value="NfeD_TM"/>
    <property type="match status" value="1"/>
</dbReference>
<accession>A0A6J4U4P7</accession>
<dbReference type="AlphaFoldDB" id="A0A6J4U4P7"/>
<keyword evidence="2" id="KW-1133">Transmembrane helix</keyword>
<feature type="transmembrane region" description="Helical" evidence="2">
    <location>
        <begin position="66"/>
        <end position="89"/>
    </location>
</feature>
<dbReference type="InterPro" id="IPR012340">
    <property type="entry name" value="NA-bd_OB-fold"/>
</dbReference>
<sequence length="251" mass="26250">MFPINDLLDAILLGSFFFGLIFVVFTLMLGAIGGGHGDAGGHGGDAGGHGGDAGSGTGAGHHALDLLGFLNVSTVLAFIGWFGGAGYLVRNGLGWVAPVALVIGLLAGLAGAAAVTWFLRKVIAPADKAMDPRDYELPGTLARVSSSIRVNGTGEIVYEQQGYRQVSAARGLNGAEVRRGVEVVILETRAGIAYVQPWTDLIAESDERAIRESLDDQFRALDAIAPDVPVVRSEPTPMVSDTEPVIDQRRA</sequence>
<protein>
    <recommendedName>
        <fullName evidence="3">Membrane protein NfeD2 N-terminal transmembrane domain-containing protein</fullName>
    </recommendedName>
</protein>
<proteinExistence type="predicted"/>
<evidence type="ECO:0000259" key="3">
    <source>
        <dbReference type="Pfam" id="PF25842"/>
    </source>
</evidence>
<evidence type="ECO:0000256" key="1">
    <source>
        <dbReference type="SAM" id="MobiDB-lite"/>
    </source>
</evidence>
<evidence type="ECO:0000313" key="4">
    <source>
        <dbReference type="EMBL" id="CAA9540908.1"/>
    </source>
</evidence>
<reference evidence="4" key="1">
    <citation type="submission" date="2020-02" db="EMBL/GenBank/DDBJ databases">
        <authorList>
            <person name="Meier V. D."/>
        </authorList>
    </citation>
    <scope>NUCLEOTIDE SEQUENCE</scope>
    <source>
        <strain evidence="4">AVDCRST_MAG33</strain>
    </source>
</reference>
<keyword evidence="2" id="KW-0472">Membrane</keyword>
<dbReference type="InterPro" id="IPR058653">
    <property type="entry name" value="NfeD2_TM"/>
</dbReference>
<keyword evidence="2" id="KW-0812">Transmembrane</keyword>
<feature type="transmembrane region" description="Helical" evidence="2">
    <location>
        <begin position="95"/>
        <end position="119"/>
    </location>
</feature>
<organism evidence="4">
    <name type="scientific">uncultured Thermomicrobiales bacterium</name>
    <dbReference type="NCBI Taxonomy" id="1645740"/>
    <lineage>
        <taxon>Bacteria</taxon>
        <taxon>Pseudomonadati</taxon>
        <taxon>Thermomicrobiota</taxon>
        <taxon>Thermomicrobia</taxon>
        <taxon>Thermomicrobiales</taxon>
        <taxon>environmental samples</taxon>
    </lineage>
</organism>
<feature type="domain" description="Membrane protein NfeD2 N-terminal transmembrane" evidence="3">
    <location>
        <begin position="9"/>
        <end position="120"/>
    </location>
</feature>
<name>A0A6J4U4P7_9BACT</name>